<evidence type="ECO:0000313" key="21">
    <source>
        <dbReference type="RefSeq" id="XP_030621902.1"/>
    </source>
</evidence>
<keyword evidence="7" id="KW-0464">Manganese</keyword>
<comment type="catalytic activity">
    <reaction evidence="11">
        <text>2-oxo-dADP + H2O = 2-oxo-dAMP + phosphate + H(+)</text>
        <dbReference type="Rhea" id="RHEA:35223"/>
        <dbReference type="ChEBI" id="CHEBI:15377"/>
        <dbReference type="ChEBI" id="CHEBI:15378"/>
        <dbReference type="ChEBI" id="CHEBI:43474"/>
        <dbReference type="ChEBI" id="CHEBI:63212"/>
        <dbReference type="ChEBI" id="CHEBI:71363"/>
    </reaction>
    <physiologicalReaction direction="left-to-right" evidence="11">
        <dbReference type="Rhea" id="RHEA:35224"/>
    </physiologicalReaction>
</comment>
<evidence type="ECO:0000256" key="11">
    <source>
        <dbReference type="ARBA" id="ARBA00052843"/>
    </source>
</evidence>
<dbReference type="FunFam" id="3.90.79.10:FF:000080">
    <property type="entry name" value="8-oxo-dGDP phosphatase NUDT18"/>
    <property type="match status" value="1"/>
</dbReference>
<evidence type="ECO:0000256" key="1">
    <source>
        <dbReference type="ARBA" id="ARBA00001936"/>
    </source>
</evidence>
<dbReference type="PROSITE" id="PS51462">
    <property type="entry name" value="NUDIX"/>
    <property type="match status" value="1"/>
</dbReference>
<comment type="function">
    <text evidence="12">Mediates the hydrolysis of oxidized nucleoside diphosphate derivatives. Hydrolyzes 8-oxo-7,8-dihydroguanine (8-oxo-Gua)-containing deoxyribo- and ribonucleoside diphosphates to the monophosphates. Hydrolyzes 8-oxo-dGDP and 8-oxo-GDP with the same efficiencies. Also hydrolyzes 8-OH-dADP and 2-OH-dADP. Exhibited no or minimal hydrolysis activity against 8-oxo-dGTP, 8-oxo-GTP, dGTP, GTP, dGDP and GDP. Probably removes oxidized guanine nucleotides from both the DNA and RNA precursor pools.</text>
</comment>
<dbReference type="InParanoid" id="A0A6J2URF4"/>
<comment type="catalytic activity">
    <reaction evidence="9">
        <text>8-oxo-dADP + H2O = 8-oxo-dAMP + phosphate + H(+)</text>
        <dbReference type="Rhea" id="RHEA:35219"/>
        <dbReference type="ChEBI" id="CHEBI:15377"/>
        <dbReference type="ChEBI" id="CHEBI:15378"/>
        <dbReference type="ChEBI" id="CHEBI:43474"/>
        <dbReference type="ChEBI" id="CHEBI:71361"/>
        <dbReference type="ChEBI" id="CHEBI:71362"/>
    </reaction>
    <physiologicalReaction direction="left-to-right" evidence="9">
        <dbReference type="Rhea" id="RHEA:35220"/>
    </physiologicalReaction>
</comment>
<keyword evidence="6" id="KW-0460">Magnesium</keyword>
<evidence type="ECO:0000256" key="4">
    <source>
        <dbReference type="ARBA" id="ARBA00022723"/>
    </source>
</evidence>
<evidence type="ECO:0000256" key="18">
    <source>
        <dbReference type="RuleBase" id="RU003476"/>
    </source>
</evidence>
<dbReference type="InterPro" id="IPR015797">
    <property type="entry name" value="NUDIX_hydrolase-like_dom_sf"/>
</dbReference>
<keyword evidence="4" id="KW-0479">Metal-binding</keyword>
<dbReference type="EC" id="3.6.1.58" evidence="13"/>
<evidence type="ECO:0000256" key="13">
    <source>
        <dbReference type="ARBA" id="ARBA00066482"/>
    </source>
</evidence>
<comment type="cofactor">
    <cofactor evidence="2">
        <name>Mg(2+)</name>
        <dbReference type="ChEBI" id="CHEBI:18420"/>
    </cofactor>
</comment>
<dbReference type="InterPro" id="IPR000086">
    <property type="entry name" value="NUDIX_hydrolase_dom"/>
</dbReference>
<dbReference type="OrthoDB" id="10005910at2759"/>
<comment type="catalytic activity">
    <reaction evidence="8">
        <text>8-oxo-dGDP + H2O = 8-oxo-dGMP + phosphate + H(+)</text>
        <dbReference type="Rhea" id="RHEA:32063"/>
        <dbReference type="ChEBI" id="CHEBI:15377"/>
        <dbReference type="ChEBI" id="CHEBI:15378"/>
        <dbReference type="ChEBI" id="CHEBI:43474"/>
        <dbReference type="ChEBI" id="CHEBI:63224"/>
        <dbReference type="ChEBI" id="CHEBI:63715"/>
        <dbReference type="EC" id="3.6.1.58"/>
    </reaction>
    <physiologicalReaction direction="left-to-right" evidence="8">
        <dbReference type="Rhea" id="RHEA:32064"/>
    </physiologicalReaction>
</comment>
<evidence type="ECO:0000256" key="15">
    <source>
        <dbReference type="ARBA" id="ARBA00076305"/>
    </source>
</evidence>
<dbReference type="AlphaFoldDB" id="A0A6J2URF4"/>
<dbReference type="RefSeq" id="XP_030621902.1">
    <property type="nucleotide sequence ID" value="XM_030766042.1"/>
</dbReference>
<evidence type="ECO:0000256" key="12">
    <source>
        <dbReference type="ARBA" id="ARBA00056193"/>
    </source>
</evidence>
<dbReference type="SUPFAM" id="SSF55811">
    <property type="entry name" value="Nudix"/>
    <property type="match status" value="1"/>
</dbReference>
<gene>
    <name evidence="21" type="primary">nudt18</name>
</gene>
<dbReference type="Pfam" id="PF00293">
    <property type="entry name" value="NUDIX"/>
    <property type="match status" value="1"/>
</dbReference>
<evidence type="ECO:0000256" key="16">
    <source>
        <dbReference type="ARBA" id="ARBA00080473"/>
    </source>
</evidence>
<dbReference type="CTD" id="79873"/>
<comment type="cofactor">
    <cofactor evidence="1">
        <name>Mn(2+)</name>
        <dbReference type="ChEBI" id="CHEBI:29035"/>
    </cofactor>
</comment>
<evidence type="ECO:0000256" key="3">
    <source>
        <dbReference type="ARBA" id="ARBA00005582"/>
    </source>
</evidence>
<dbReference type="Gene3D" id="3.90.79.10">
    <property type="entry name" value="Nucleoside Triphosphate Pyrophosphohydrolase"/>
    <property type="match status" value="1"/>
</dbReference>
<evidence type="ECO:0000256" key="10">
    <source>
        <dbReference type="ARBA" id="ARBA00051185"/>
    </source>
</evidence>
<protein>
    <recommendedName>
        <fullName evidence="14">8-oxo-dGDP phosphatase NUDT18</fullName>
        <ecNumber evidence="13">3.6.1.58</ecNumber>
    </recommendedName>
    <alternativeName>
        <fullName evidence="17">2-hydroxy-dADP phosphatase</fullName>
    </alternativeName>
    <alternativeName>
        <fullName evidence="15">7,8-dihydro-8-oxoguanine phosphatase</fullName>
    </alternativeName>
    <alternativeName>
        <fullName evidence="16">Nucleoside diphosphate-linked moiety X motif 18</fullName>
    </alternativeName>
</protein>
<dbReference type="GeneID" id="115805454"/>
<evidence type="ECO:0000256" key="7">
    <source>
        <dbReference type="ARBA" id="ARBA00023211"/>
    </source>
</evidence>
<proteinExistence type="inferred from homology"/>
<keyword evidence="5 18" id="KW-0378">Hydrolase</keyword>
<dbReference type="PROSITE" id="PS00893">
    <property type="entry name" value="NUDIX_BOX"/>
    <property type="match status" value="1"/>
</dbReference>
<evidence type="ECO:0000256" key="14">
    <source>
        <dbReference type="ARBA" id="ARBA00071481"/>
    </source>
</evidence>
<evidence type="ECO:0000256" key="8">
    <source>
        <dbReference type="ARBA" id="ARBA00050269"/>
    </source>
</evidence>
<evidence type="ECO:0000256" key="17">
    <source>
        <dbReference type="ARBA" id="ARBA00083158"/>
    </source>
</evidence>
<evidence type="ECO:0000256" key="9">
    <source>
        <dbReference type="ARBA" id="ARBA00050338"/>
    </source>
</evidence>
<evidence type="ECO:0000256" key="5">
    <source>
        <dbReference type="ARBA" id="ARBA00022801"/>
    </source>
</evidence>
<dbReference type="InterPro" id="IPR020084">
    <property type="entry name" value="NUDIX_hydrolase_CS"/>
</dbReference>
<dbReference type="PRINTS" id="PR00502">
    <property type="entry name" value="NUDIXFAMILY"/>
</dbReference>
<name>A0A6J2URF4_CHACN</name>
<reference evidence="21" key="1">
    <citation type="submission" date="2025-08" db="UniProtKB">
        <authorList>
            <consortium name="RefSeq"/>
        </authorList>
    </citation>
    <scope>IDENTIFICATION</scope>
</reference>
<dbReference type="PANTHER" id="PTHR22769:SF56">
    <property type="entry name" value="8-OXO-DGDP PHOSPHATASE NUDT18"/>
    <property type="match status" value="1"/>
</dbReference>
<dbReference type="InterPro" id="IPR042970">
    <property type="entry name" value="NUDT18_NUDIX"/>
</dbReference>
<keyword evidence="20" id="KW-1185">Reference proteome</keyword>
<comment type="similarity">
    <text evidence="3 18">Belongs to the Nudix hydrolase family.</text>
</comment>
<dbReference type="GO" id="GO:0046872">
    <property type="term" value="F:metal ion binding"/>
    <property type="evidence" value="ECO:0007669"/>
    <property type="project" value="UniProtKB-KW"/>
</dbReference>
<dbReference type="Proteomes" id="UP000504632">
    <property type="component" value="Chromosome 1"/>
</dbReference>
<evidence type="ECO:0000313" key="20">
    <source>
        <dbReference type="Proteomes" id="UP000504632"/>
    </source>
</evidence>
<feature type="domain" description="Nudix hydrolase" evidence="19">
    <location>
        <begin position="41"/>
        <end position="166"/>
    </location>
</feature>
<evidence type="ECO:0000259" key="19">
    <source>
        <dbReference type="PROSITE" id="PS51462"/>
    </source>
</evidence>
<evidence type="ECO:0000256" key="2">
    <source>
        <dbReference type="ARBA" id="ARBA00001946"/>
    </source>
</evidence>
<comment type="catalytic activity">
    <reaction evidence="10">
        <text>8-oxo-GDP + H2O = 8-oxo-GMP + phosphate + H(+)</text>
        <dbReference type="Rhea" id="RHEA:62356"/>
        <dbReference type="ChEBI" id="CHEBI:15377"/>
        <dbReference type="ChEBI" id="CHEBI:15378"/>
        <dbReference type="ChEBI" id="CHEBI:43474"/>
        <dbReference type="ChEBI" id="CHEBI:143554"/>
        <dbReference type="ChEBI" id="CHEBI:145694"/>
        <dbReference type="EC" id="3.6.1.58"/>
    </reaction>
    <physiologicalReaction direction="left-to-right" evidence="10">
        <dbReference type="Rhea" id="RHEA:62357"/>
    </physiologicalReaction>
</comment>
<dbReference type="GO" id="GO:0044716">
    <property type="term" value="F:8-oxo-GDP phosphatase activity"/>
    <property type="evidence" value="ECO:0007669"/>
    <property type="project" value="TreeGrafter"/>
</dbReference>
<dbReference type="CDD" id="cd04671">
    <property type="entry name" value="NUDIX_8DGDPP_Nudt18"/>
    <property type="match status" value="1"/>
</dbReference>
<sequence>MGSSDLNLDDTVEKLLNGEGVEVTEFDSVPEQVKPVALRKTVCYIVSAIIFNSKKEVLMVQEAKRECYGQWYLPAGRMEEGESIPEALRREVKEEAGLDCQPITMLLVQEQGPRWIRFAFLAEATGGALKTVADADKESLQAQWWDRESPLPLRGHDILPLINAGLKYSEKPSFPPFQPVDFPCHVICQRLLLAFVRNGNQDDGDENHLWLLLSDGTVGERDDDTQPHLPVSVSVRTRSVMWATHRLLRECMPSSYDQLNVNVAGVLGVQHNGRVPGKTDGICFNTLVSVEHTGEGTELDITNPPPLEDDKYRWEDVTNESLKEKILQRIKDVSVLPVQSLYW</sequence>
<evidence type="ECO:0000256" key="6">
    <source>
        <dbReference type="ARBA" id="ARBA00022842"/>
    </source>
</evidence>
<organism evidence="20 21">
    <name type="scientific">Chanos chanos</name>
    <name type="common">Milkfish</name>
    <name type="synonym">Mugil chanos</name>
    <dbReference type="NCBI Taxonomy" id="29144"/>
    <lineage>
        <taxon>Eukaryota</taxon>
        <taxon>Metazoa</taxon>
        <taxon>Chordata</taxon>
        <taxon>Craniata</taxon>
        <taxon>Vertebrata</taxon>
        <taxon>Euteleostomi</taxon>
        <taxon>Actinopterygii</taxon>
        <taxon>Neopterygii</taxon>
        <taxon>Teleostei</taxon>
        <taxon>Ostariophysi</taxon>
        <taxon>Gonorynchiformes</taxon>
        <taxon>Chanidae</taxon>
        <taxon>Chanos</taxon>
    </lineage>
</organism>
<dbReference type="PANTHER" id="PTHR22769">
    <property type="entry name" value="MUTT/NUDIX HYDROLASE"/>
    <property type="match status" value="1"/>
</dbReference>
<dbReference type="GO" id="GO:0044715">
    <property type="term" value="F:8-oxo-dGDP phosphatase activity"/>
    <property type="evidence" value="ECO:0007669"/>
    <property type="project" value="TreeGrafter"/>
</dbReference>
<dbReference type="InterPro" id="IPR020476">
    <property type="entry name" value="Nudix_hydrolase"/>
</dbReference>
<accession>A0A6J2URF4</accession>
<dbReference type="FunCoup" id="A0A6J2URF4">
    <property type="interactions" value="404"/>
</dbReference>